<reference evidence="1 2" key="1">
    <citation type="submission" date="2017-06" db="EMBL/GenBank/DDBJ databases">
        <title>Draft Genome Sequence of Natranaerobius trueperi halophilic, alkalithermophilic bacteria from soda lakes.</title>
        <authorList>
            <person name="Zhao B."/>
        </authorList>
    </citation>
    <scope>NUCLEOTIDE SEQUENCE [LARGE SCALE GENOMIC DNA]</scope>
    <source>
        <strain evidence="1 2">DSM 18760</strain>
    </source>
</reference>
<dbReference type="OrthoDB" id="128875at2"/>
<dbReference type="InterPro" id="IPR047729">
    <property type="entry name" value="Sce7726-like"/>
</dbReference>
<keyword evidence="2" id="KW-1185">Reference proteome</keyword>
<name>A0A226BX96_9FIRM</name>
<gene>
    <name evidence="1" type="ORF">CDO51_12515</name>
</gene>
<evidence type="ECO:0000313" key="1">
    <source>
        <dbReference type="EMBL" id="OWZ82727.1"/>
    </source>
</evidence>
<dbReference type="RefSeq" id="WP_089024561.1">
    <property type="nucleotide sequence ID" value="NZ_NIQC01000046.1"/>
</dbReference>
<organism evidence="1 2">
    <name type="scientific">Natranaerobius trueperi</name>
    <dbReference type="NCBI Taxonomy" id="759412"/>
    <lineage>
        <taxon>Bacteria</taxon>
        <taxon>Bacillati</taxon>
        <taxon>Bacillota</taxon>
        <taxon>Clostridia</taxon>
        <taxon>Natranaerobiales</taxon>
        <taxon>Natranaerobiaceae</taxon>
        <taxon>Natranaerobius</taxon>
    </lineage>
</organism>
<dbReference type="EMBL" id="NIQC01000046">
    <property type="protein sequence ID" value="OWZ82727.1"/>
    <property type="molecule type" value="Genomic_DNA"/>
</dbReference>
<comment type="caution">
    <text evidence="1">The sequence shown here is derived from an EMBL/GenBank/DDBJ whole genome shotgun (WGS) entry which is preliminary data.</text>
</comment>
<protein>
    <recommendedName>
        <fullName evidence="3">Sce7726 family protein</fullName>
    </recommendedName>
</protein>
<evidence type="ECO:0008006" key="3">
    <source>
        <dbReference type="Google" id="ProtNLM"/>
    </source>
</evidence>
<proteinExistence type="predicted"/>
<dbReference type="Proteomes" id="UP000214588">
    <property type="component" value="Unassembled WGS sequence"/>
</dbReference>
<dbReference type="AlphaFoldDB" id="A0A226BX96"/>
<evidence type="ECO:0000313" key="2">
    <source>
        <dbReference type="Proteomes" id="UP000214588"/>
    </source>
</evidence>
<sequence>MGANNHHMLNRLFTRNTLSDFLKLKKSDIYTKSAKTYINNTHLPNRTLLREIYQYMFKHHRNEYIYKNTLLNKLLLGRHSLNTTTALTEVPVGKSKADFILINGSAIVYEIKTELDTLDRLNGQLENYYKVFDKVCVITSPSNYEKVRAMLDNSNVGICILTNRNTISTKREPVSDTSKLDLEAMFKILRKEEFENIIKSYYGDLPQVKQVEHFKVCLNFFKNIDLDSAYKYMLAELKKRKKIQDNYFKDRVPYEIKFLVYFSDFKERDYEKLEQFLDKNFGG</sequence>
<dbReference type="NCBIfam" id="NF033832">
    <property type="entry name" value="sce7726_fam"/>
    <property type="match status" value="1"/>
</dbReference>
<accession>A0A226BX96</accession>